<dbReference type="PANTHER" id="PTHR43507">
    <property type="entry name" value="NADH-UBIQUINONE OXIDOREDUCTASE CHAIN 4"/>
    <property type="match status" value="1"/>
</dbReference>
<feature type="transmembrane region" description="Helical" evidence="6">
    <location>
        <begin position="388"/>
        <end position="406"/>
    </location>
</feature>
<keyword evidence="5 6" id="KW-0472">Membrane</keyword>
<feature type="transmembrane region" description="Helical" evidence="6">
    <location>
        <begin position="222"/>
        <end position="242"/>
    </location>
</feature>
<evidence type="ECO:0000256" key="4">
    <source>
        <dbReference type="ARBA" id="ARBA00022989"/>
    </source>
</evidence>
<dbReference type="InterPro" id="IPR010227">
    <property type="entry name" value="NADH_Q_OxRdtase_chainM/4"/>
</dbReference>
<feature type="transmembrane region" description="Helical" evidence="6">
    <location>
        <begin position="117"/>
        <end position="136"/>
    </location>
</feature>
<organism evidence="8">
    <name type="scientific">mine drainage metagenome</name>
    <dbReference type="NCBI Taxonomy" id="410659"/>
    <lineage>
        <taxon>unclassified sequences</taxon>
        <taxon>metagenomes</taxon>
        <taxon>ecological metagenomes</taxon>
    </lineage>
</organism>
<feature type="transmembrane region" description="Helical" evidence="6">
    <location>
        <begin position="148"/>
        <end position="170"/>
    </location>
</feature>
<evidence type="ECO:0000313" key="8">
    <source>
        <dbReference type="EMBL" id="CBI02019.1"/>
    </source>
</evidence>
<evidence type="ECO:0000256" key="6">
    <source>
        <dbReference type="SAM" id="Phobius"/>
    </source>
</evidence>
<keyword evidence="8" id="KW-0560">Oxidoreductase</keyword>
<dbReference type="GO" id="GO:0015990">
    <property type="term" value="P:electron transport coupled proton transport"/>
    <property type="evidence" value="ECO:0007669"/>
    <property type="project" value="TreeGrafter"/>
</dbReference>
<feature type="transmembrane region" description="Helical" evidence="6">
    <location>
        <begin position="351"/>
        <end position="382"/>
    </location>
</feature>
<evidence type="ECO:0000256" key="2">
    <source>
        <dbReference type="ARBA" id="ARBA00009025"/>
    </source>
</evidence>
<comment type="subcellular location">
    <subcellularLocation>
        <location evidence="1">Membrane</location>
        <topology evidence="1">Multi-pass membrane protein</topology>
    </subcellularLocation>
</comment>
<dbReference type="GO" id="GO:0042773">
    <property type="term" value="P:ATP synthesis coupled electron transport"/>
    <property type="evidence" value="ECO:0007669"/>
    <property type="project" value="InterPro"/>
</dbReference>
<feature type="domain" description="NADH:quinone oxidoreductase/Mrp antiporter transmembrane" evidence="7">
    <location>
        <begin position="114"/>
        <end position="400"/>
    </location>
</feature>
<dbReference type="NCBIfam" id="TIGR01972">
    <property type="entry name" value="NDH_I_M"/>
    <property type="match status" value="1"/>
</dbReference>
<dbReference type="AlphaFoldDB" id="E6Q460"/>
<dbReference type="InterPro" id="IPR001750">
    <property type="entry name" value="ND/Mrp_TM"/>
</dbReference>
<dbReference type="GO" id="GO:0003954">
    <property type="term" value="F:NADH dehydrogenase activity"/>
    <property type="evidence" value="ECO:0007669"/>
    <property type="project" value="TreeGrafter"/>
</dbReference>
<proteinExistence type="inferred from homology"/>
<dbReference type="EMBL" id="CABO01000028">
    <property type="protein sequence ID" value="CBI02019.1"/>
    <property type="molecule type" value="Genomic_DNA"/>
</dbReference>
<feature type="transmembrane region" description="Helical" evidence="6">
    <location>
        <begin position="65"/>
        <end position="89"/>
    </location>
</feature>
<dbReference type="GO" id="GO:0048039">
    <property type="term" value="F:ubiquinone binding"/>
    <property type="evidence" value="ECO:0007669"/>
    <property type="project" value="TreeGrafter"/>
</dbReference>
<comment type="similarity">
    <text evidence="2">Belongs to the complex I subunit 4 family.</text>
</comment>
<evidence type="ECO:0000259" key="7">
    <source>
        <dbReference type="Pfam" id="PF00361"/>
    </source>
</evidence>
<evidence type="ECO:0000256" key="1">
    <source>
        <dbReference type="ARBA" id="ARBA00004141"/>
    </source>
</evidence>
<dbReference type="EC" id="1.6.99.5" evidence="8"/>
<dbReference type="InterPro" id="IPR003918">
    <property type="entry name" value="NADH_UbQ_OxRdtase"/>
</dbReference>
<evidence type="ECO:0000256" key="5">
    <source>
        <dbReference type="ARBA" id="ARBA00023136"/>
    </source>
</evidence>
<feature type="transmembrane region" description="Helical" evidence="6">
    <location>
        <begin position="182"/>
        <end position="201"/>
    </location>
</feature>
<dbReference type="GO" id="GO:0008137">
    <property type="term" value="F:NADH dehydrogenase (ubiquinone) activity"/>
    <property type="evidence" value="ECO:0007669"/>
    <property type="project" value="InterPro"/>
</dbReference>
<feature type="transmembrane region" description="Helical" evidence="6">
    <location>
        <begin position="427"/>
        <end position="447"/>
    </location>
</feature>
<keyword evidence="8" id="KW-0830">Ubiquinone</keyword>
<accession>E6Q460</accession>
<dbReference type="Pfam" id="PF00361">
    <property type="entry name" value="Proton_antipo_M"/>
    <property type="match status" value="1"/>
</dbReference>
<dbReference type="GO" id="GO:0016020">
    <property type="term" value="C:membrane"/>
    <property type="evidence" value="ECO:0007669"/>
    <property type="project" value="UniProtKB-SubCell"/>
</dbReference>
<feature type="transmembrane region" description="Helical" evidence="6">
    <location>
        <begin position="254"/>
        <end position="275"/>
    </location>
</feature>
<name>E6Q460_9ZZZZ</name>
<dbReference type="PRINTS" id="PR01437">
    <property type="entry name" value="NUOXDRDTASE4"/>
</dbReference>
<keyword evidence="3 6" id="KW-0812">Transmembrane</keyword>
<reference evidence="8" key="1">
    <citation type="submission" date="2009-10" db="EMBL/GenBank/DDBJ databases">
        <title>Diversity of trophic interactions inside an arsenic-rich microbial ecosystem.</title>
        <authorList>
            <person name="Bertin P.N."/>
            <person name="Heinrich-Salmeron A."/>
            <person name="Pelletier E."/>
            <person name="Goulhen-Chollet F."/>
            <person name="Arsene-Ploetze F."/>
            <person name="Gallien S."/>
            <person name="Calteau A."/>
            <person name="Vallenet D."/>
            <person name="Casiot C."/>
            <person name="Chane-Woon-Ming B."/>
            <person name="Giloteaux L."/>
            <person name="Barakat M."/>
            <person name="Bonnefoy V."/>
            <person name="Bruneel O."/>
            <person name="Chandler M."/>
            <person name="Cleiss J."/>
            <person name="Duran R."/>
            <person name="Elbaz-Poulichet F."/>
            <person name="Fonknechten N."/>
            <person name="Lauga B."/>
            <person name="Mornico D."/>
            <person name="Ortet P."/>
            <person name="Schaeffer C."/>
            <person name="Siguier P."/>
            <person name="Alexander Thil Smith A."/>
            <person name="Van Dorsselaer A."/>
            <person name="Weissenbach J."/>
            <person name="Medigue C."/>
            <person name="Le Paslier D."/>
        </authorList>
    </citation>
    <scope>NUCLEOTIDE SEQUENCE</scope>
</reference>
<evidence type="ECO:0000256" key="3">
    <source>
        <dbReference type="ARBA" id="ARBA00022692"/>
    </source>
</evidence>
<feature type="transmembrane region" description="Helical" evidence="6">
    <location>
        <begin position="27"/>
        <end position="45"/>
    </location>
</feature>
<keyword evidence="4 6" id="KW-1133">Transmembrane helix</keyword>
<protein>
    <submittedName>
        <fullName evidence="8">NADH:ubiquinone oxidoreductase, membrane subunit M</fullName>
        <ecNumber evidence="8">1.6.99.5</ecNumber>
    </submittedName>
</protein>
<sequence length="474" mass="49918">MLLALVLLPIVAGSAMLLLRGEDRRIYRGIGVAVALATLAMAVAARSEDWSAPWLRAPFVANFHLGIGALAFWLIALLALCTACAVLAVDSARPRALVGQLLILEGTMLGLFISRDLLLFALFYDLMLVPVFFVLLERGDHPRDAWRYIIYNFAGGLLLLLATAAFGVLHGTTDVIGTAGNAIAGAWAPWIFWGFAIAFLVKTPVFPLHTWMPNTYASLPPPVAAVVGAVQSKAGLYGFFVIGLTLMPQEVARYSTTLIVLGTISLLYGAVAALVQTDAKRVVAYSSLSHLGLIVIAVATQQPLALAGAALYIVAHGLFTAALFIGFGYVEEREETRSLARLRGIGASNPRLAGALTIAGLAMLGLPGLAGFVGELVIITGIVQSGNIVVAVVAVISVVLASAYVLRLFQGIVNGPVVHDLPVRRDLTWREGIAIAPLLFALLYLGVNPHAVLAGGSVPIPRAPLSSTAGVRTP</sequence>
<feature type="transmembrane region" description="Helical" evidence="6">
    <location>
        <begin position="282"/>
        <end position="300"/>
    </location>
</feature>
<comment type="caution">
    <text evidence="8">The sequence shown here is derived from an EMBL/GenBank/DDBJ whole genome shotgun (WGS) entry which is preliminary data.</text>
</comment>
<feature type="transmembrane region" description="Helical" evidence="6">
    <location>
        <begin position="306"/>
        <end position="330"/>
    </location>
</feature>
<gene>
    <name evidence="8" type="primary">nuoM</name>
    <name evidence="8" type="ORF">CARN4_2214</name>
</gene>
<dbReference type="PANTHER" id="PTHR43507:SF1">
    <property type="entry name" value="NADH-UBIQUINONE OXIDOREDUCTASE CHAIN 4"/>
    <property type="match status" value="1"/>
</dbReference>